<reference evidence="1 2" key="1">
    <citation type="submission" date="2020-08" db="EMBL/GenBank/DDBJ databases">
        <title>Genomic Encyclopedia of Type Strains, Phase IV (KMG-IV): sequencing the most valuable type-strain genomes for metagenomic binning, comparative biology and taxonomic classification.</title>
        <authorList>
            <person name="Goeker M."/>
        </authorList>
    </citation>
    <scope>NUCLEOTIDE SEQUENCE [LARGE SCALE GENOMIC DNA]</scope>
    <source>
        <strain evidence="1 2">DSM 45615</strain>
    </source>
</reference>
<gene>
    <name evidence="1" type="ORF">HNP84_009625</name>
</gene>
<evidence type="ECO:0000313" key="1">
    <source>
        <dbReference type="EMBL" id="MBB5139861.1"/>
    </source>
</evidence>
<proteinExistence type="predicted"/>
<evidence type="ECO:0000313" key="2">
    <source>
        <dbReference type="Proteomes" id="UP000578449"/>
    </source>
</evidence>
<accession>A0A840PQ15</accession>
<keyword evidence="2" id="KW-1185">Reference proteome</keyword>
<dbReference type="AlphaFoldDB" id="A0A840PQ15"/>
<sequence>MNGAASYSGADAALIAAWWLLDELKALGVGGEVIGGYGLAVVPVWTDLLVWTDGQYFWWRLDWNARTRRYSYAWHSVTDPERAARRVAFRLADLRNTALRVTSAVGPEVNPSVGGAI</sequence>
<dbReference type="EMBL" id="JACHGN010000034">
    <property type="protein sequence ID" value="MBB5139861.1"/>
    <property type="molecule type" value="Genomic_DNA"/>
</dbReference>
<dbReference type="Proteomes" id="UP000578449">
    <property type="component" value="Unassembled WGS sequence"/>
</dbReference>
<protein>
    <submittedName>
        <fullName evidence="1">Uncharacterized protein</fullName>
    </submittedName>
</protein>
<dbReference type="RefSeq" id="WP_185056680.1">
    <property type="nucleotide sequence ID" value="NZ_BAABIX010000071.1"/>
</dbReference>
<organism evidence="1 2">
    <name type="scientific">Thermocatellispora tengchongensis</name>
    <dbReference type="NCBI Taxonomy" id="1073253"/>
    <lineage>
        <taxon>Bacteria</taxon>
        <taxon>Bacillati</taxon>
        <taxon>Actinomycetota</taxon>
        <taxon>Actinomycetes</taxon>
        <taxon>Streptosporangiales</taxon>
        <taxon>Streptosporangiaceae</taxon>
        <taxon>Thermocatellispora</taxon>
    </lineage>
</organism>
<name>A0A840PQ15_9ACTN</name>
<comment type="caution">
    <text evidence="1">The sequence shown here is derived from an EMBL/GenBank/DDBJ whole genome shotgun (WGS) entry which is preliminary data.</text>
</comment>